<protein>
    <submittedName>
        <fullName evidence="1">Wall-associated receptor kinase 2</fullName>
    </submittedName>
</protein>
<gene>
    <name evidence="1" type="ORF">LOK49_LG05G02507</name>
</gene>
<keyword evidence="1" id="KW-0675">Receptor</keyword>
<evidence type="ECO:0000313" key="2">
    <source>
        <dbReference type="Proteomes" id="UP001060215"/>
    </source>
</evidence>
<dbReference type="Proteomes" id="UP001060215">
    <property type="component" value="Chromosome 4"/>
</dbReference>
<organism evidence="1 2">
    <name type="scientific">Camellia lanceoleosa</name>
    <dbReference type="NCBI Taxonomy" id="1840588"/>
    <lineage>
        <taxon>Eukaryota</taxon>
        <taxon>Viridiplantae</taxon>
        <taxon>Streptophyta</taxon>
        <taxon>Embryophyta</taxon>
        <taxon>Tracheophyta</taxon>
        <taxon>Spermatophyta</taxon>
        <taxon>Magnoliopsida</taxon>
        <taxon>eudicotyledons</taxon>
        <taxon>Gunneridae</taxon>
        <taxon>Pentapetalae</taxon>
        <taxon>asterids</taxon>
        <taxon>Ericales</taxon>
        <taxon>Theaceae</taxon>
        <taxon>Camellia</taxon>
    </lineage>
</organism>
<evidence type="ECO:0000313" key="1">
    <source>
        <dbReference type="EMBL" id="KAI8015626.1"/>
    </source>
</evidence>
<proteinExistence type="predicted"/>
<reference evidence="1 2" key="1">
    <citation type="journal article" date="2022" name="Plant J.">
        <title>Chromosome-level genome of Camellia lanceoleosa provides a valuable resource for understanding genome evolution and self-incompatibility.</title>
        <authorList>
            <person name="Gong W."/>
            <person name="Xiao S."/>
            <person name="Wang L."/>
            <person name="Liao Z."/>
            <person name="Chang Y."/>
            <person name="Mo W."/>
            <person name="Hu G."/>
            <person name="Li W."/>
            <person name="Zhao G."/>
            <person name="Zhu H."/>
            <person name="Hu X."/>
            <person name="Ji K."/>
            <person name="Xiang X."/>
            <person name="Song Q."/>
            <person name="Yuan D."/>
            <person name="Jin S."/>
            <person name="Zhang L."/>
        </authorList>
    </citation>
    <scope>NUCLEOTIDE SEQUENCE [LARGE SCALE GENOMIC DNA]</scope>
    <source>
        <strain evidence="1">SQ_2022a</strain>
    </source>
</reference>
<dbReference type="EMBL" id="CM045761">
    <property type="protein sequence ID" value="KAI8015626.1"/>
    <property type="molecule type" value="Genomic_DNA"/>
</dbReference>
<sequence length="757" mass="84312">MASSQGMQLQLHPIITMLVLVQVVVVVVLSLSAATIAAPPTEQDLKNLGCLNHCGNVKISYPFGVKEKCYINEHFLINCTDSKPYLRKSDIPVTNISLEEGELGIMNPVTCACYSGSVSNCYQPPELGLIAFSISNTKNKFTAIGCDTRATIKVSGENYFVATGCESQCSTINYIPDGPCSGIGCCQTSIPKGVGYMNILLQSYSNHENVSKFNPCSYAFVVEEGAFSFSKSYLRNFTEEMMPIVLDWAVGNNKTCRDSQRNLESYECGENSDCYDSKNGRGYFCKCRIGYKGNPYLLDGCQDIKECEDPKLNMCEHKNKCVDMPPGNYTCSCPKGYHGDGRTDGTGCIANQFLAIQIAVGFAIGALAVLVSSSWLYWILKKRKLIVLKEKFFRQNGGLMLKQQLSRLERSTEDLIKIFDSEELKRATNNYDESRIIGRGGFGTVYKGILPENKIVAIKKSQMVDENQIEQFINEVVVLSQINHRNVVKLLGCCLETQVPLLVYEFITNGTLFEHINNQSKASNISWENRLQIAAETAGVLSYLHSAASIPIIHRDVKSTNILLDDNYIAKVSDFGASRFVPLGQNQLATVVQGTLGYLDLEYMFTSQLTEKSDVYSFGVVLVELITGKKALSFDRPEEERCLAMYFISYMNNDCLNQIIDEHMVIEGNIEELKEVANLAKRCLRVKGEERPYMKEVAMELEGLIRKKTSRNDLNSSEIEYLLDKASTGYVVGGYRSNTTTARVDSMAKDMLLHGGR</sequence>
<keyword evidence="2" id="KW-1185">Reference proteome</keyword>
<keyword evidence="1" id="KW-0808">Transferase</keyword>
<comment type="caution">
    <text evidence="1">The sequence shown here is derived from an EMBL/GenBank/DDBJ whole genome shotgun (WGS) entry which is preliminary data.</text>
</comment>
<accession>A0ACC0HUK1</accession>
<name>A0ACC0HUK1_9ERIC</name>
<keyword evidence="1" id="KW-0418">Kinase</keyword>